<gene>
    <name evidence="2" type="ORF">VT98_12114</name>
</gene>
<reference evidence="2 3" key="1">
    <citation type="submission" date="2017-01" db="EMBL/GenBank/DDBJ databases">
        <title>The cable genome- insights into the physiology and evolution of filamentous bacteria capable of sulfide oxidation via long distance electron transfer.</title>
        <authorList>
            <person name="Schreiber L."/>
            <person name="Bjerg J.T."/>
            <person name="Boggild A."/>
            <person name="Van De Vossenberg J."/>
            <person name="Meysman F."/>
            <person name="Nielsen L.P."/>
            <person name="Schramm A."/>
            <person name="Kjeldsen K.U."/>
        </authorList>
    </citation>
    <scope>NUCLEOTIDE SEQUENCE [LARGE SCALE GENOMIC DNA]</scope>
    <source>
        <strain evidence="2">A1</strain>
    </source>
</reference>
<evidence type="ECO:0000313" key="3">
    <source>
        <dbReference type="Proteomes" id="UP000288086"/>
    </source>
</evidence>
<protein>
    <submittedName>
        <fullName evidence="2">Uncharacterized protein</fullName>
    </submittedName>
</protein>
<organism evidence="2 3">
    <name type="scientific">Candidatus Electrothrix communis</name>
    <dbReference type="NCBI Taxonomy" id="1859133"/>
    <lineage>
        <taxon>Bacteria</taxon>
        <taxon>Pseudomonadati</taxon>
        <taxon>Thermodesulfobacteriota</taxon>
        <taxon>Desulfobulbia</taxon>
        <taxon>Desulfobulbales</taxon>
        <taxon>Desulfobulbaceae</taxon>
        <taxon>Candidatus Electrothrix</taxon>
    </lineage>
</organism>
<name>A0A444J3U2_9BACT</name>
<evidence type="ECO:0000256" key="1">
    <source>
        <dbReference type="SAM" id="Phobius"/>
    </source>
</evidence>
<feature type="non-terminal residue" evidence="2">
    <location>
        <position position="1"/>
    </location>
</feature>
<sequence length="41" mass="4837">PEQQSERLFSFFYFLREGVILPFSLFQSVIILPENLLDESS</sequence>
<keyword evidence="1" id="KW-0472">Membrane</keyword>
<keyword evidence="1" id="KW-1133">Transmembrane helix</keyword>
<proteinExistence type="predicted"/>
<dbReference type="EMBL" id="MTKP01000211">
    <property type="protein sequence ID" value="RWX47620.1"/>
    <property type="molecule type" value="Genomic_DNA"/>
</dbReference>
<keyword evidence="1" id="KW-0812">Transmembrane</keyword>
<comment type="caution">
    <text evidence="2">The sequence shown here is derived from an EMBL/GenBank/DDBJ whole genome shotgun (WGS) entry which is preliminary data.</text>
</comment>
<accession>A0A444J3U2</accession>
<evidence type="ECO:0000313" key="2">
    <source>
        <dbReference type="EMBL" id="RWX47620.1"/>
    </source>
</evidence>
<dbReference type="AlphaFoldDB" id="A0A444J3U2"/>
<feature type="transmembrane region" description="Helical" evidence="1">
    <location>
        <begin position="12"/>
        <end position="32"/>
    </location>
</feature>
<keyword evidence="3" id="KW-1185">Reference proteome</keyword>
<dbReference type="Proteomes" id="UP000288086">
    <property type="component" value="Unassembled WGS sequence"/>
</dbReference>